<keyword evidence="1 4" id="KW-0808">Transferase</keyword>
<reference evidence="4 5" key="1">
    <citation type="submission" date="2022-06" db="EMBL/GenBank/DDBJ databases">
        <title>Endosaccharibacter gen. nov., sp. nov., endophytic bacteria isolated from sugarcane.</title>
        <authorList>
            <person name="Pitiwittayakul N."/>
            <person name="Yukphan P."/>
            <person name="Charoenyingcharoen P."/>
            <person name="Tanasupawat S."/>
        </authorList>
    </citation>
    <scope>NUCLEOTIDE SEQUENCE [LARGE SCALE GENOMIC DNA]</scope>
    <source>
        <strain evidence="4 5">KSS8</strain>
    </source>
</reference>
<evidence type="ECO:0000256" key="1">
    <source>
        <dbReference type="ARBA" id="ARBA00022679"/>
    </source>
</evidence>
<proteinExistence type="predicted"/>
<evidence type="ECO:0000313" key="4">
    <source>
        <dbReference type="EMBL" id="MCQ8277676.1"/>
    </source>
</evidence>
<organism evidence="4 5">
    <name type="scientific">Endosaccharibacter trunci</name>
    <dbReference type="NCBI Taxonomy" id="2812733"/>
    <lineage>
        <taxon>Bacteria</taxon>
        <taxon>Pseudomonadati</taxon>
        <taxon>Pseudomonadota</taxon>
        <taxon>Alphaproteobacteria</taxon>
        <taxon>Acetobacterales</taxon>
        <taxon>Acetobacteraceae</taxon>
        <taxon>Endosaccharibacter</taxon>
    </lineage>
</organism>
<name>A0ABT1W458_9PROT</name>
<keyword evidence="2 4" id="KW-0012">Acyltransferase</keyword>
<dbReference type="CDD" id="cd04301">
    <property type="entry name" value="NAT_SF"/>
    <property type="match status" value="1"/>
</dbReference>
<dbReference type="PROSITE" id="PS51186">
    <property type="entry name" value="GNAT"/>
    <property type="match status" value="1"/>
</dbReference>
<dbReference type="Proteomes" id="UP001524587">
    <property type="component" value="Unassembled WGS sequence"/>
</dbReference>
<dbReference type="InterPro" id="IPR016181">
    <property type="entry name" value="Acyl_CoA_acyltransferase"/>
</dbReference>
<keyword evidence="5" id="KW-1185">Reference proteome</keyword>
<dbReference type="InterPro" id="IPR000182">
    <property type="entry name" value="GNAT_dom"/>
</dbReference>
<evidence type="ECO:0000313" key="5">
    <source>
        <dbReference type="Proteomes" id="UP001524587"/>
    </source>
</evidence>
<dbReference type="SUPFAM" id="SSF55729">
    <property type="entry name" value="Acyl-CoA N-acyltransferases (Nat)"/>
    <property type="match status" value="1"/>
</dbReference>
<feature type="domain" description="N-acetyltransferase" evidence="3">
    <location>
        <begin position="3"/>
        <end position="143"/>
    </location>
</feature>
<dbReference type="InterPro" id="IPR050832">
    <property type="entry name" value="Bact_Acetyltransf"/>
</dbReference>
<dbReference type="RefSeq" id="WP_422863115.1">
    <property type="nucleotide sequence ID" value="NZ_JAMSKV010000002.1"/>
</dbReference>
<evidence type="ECO:0000259" key="3">
    <source>
        <dbReference type="PROSITE" id="PS51186"/>
    </source>
</evidence>
<dbReference type="EC" id="2.3.1.-" evidence="4"/>
<evidence type="ECO:0000256" key="2">
    <source>
        <dbReference type="ARBA" id="ARBA00023315"/>
    </source>
</evidence>
<accession>A0ABT1W458</accession>
<dbReference type="PANTHER" id="PTHR43877">
    <property type="entry name" value="AMINOALKYLPHOSPHONATE N-ACETYLTRANSFERASE-RELATED-RELATED"/>
    <property type="match status" value="1"/>
</dbReference>
<dbReference type="Gene3D" id="3.40.630.30">
    <property type="match status" value="1"/>
</dbReference>
<dbReference type="NCBIfam" id="NF002959">
    <property type="entry name" value="PRK03624.1"/>
    <property type="match status" value="1"/>
</dbReference>
<sequence>MTVVVRSASAHDGQAVVALWRACDLVASYNDPDADFRFAKAGACSDVLVGEDEAGQLLGSVMVGHDGHRGWLYYVAANPAARGEGIGRRMVRAGEDWLRARGVVKVQLLVRETNTKVVGFYEHLGFEVAPRVVMSRWLTETPDQP</sequence>
<dbReference type="EMBL" id="JAMSKV010000002">
    <property type="protein sequence ID" value="MCQ8277676.1"/>
    <property type="molecule type" value="Genomic_DNA"/>
</dbReference>
<dbReference type="GO" id="GO:0016746">
    <property type="term" value="F:acyltransferase activity"/>
    <property type="evidence" value="ECO:0007669"/>
    <property type="project" value="UniProtKB-KW"/>
</dbReference>
<dbReference type="Pfam" id="PF00583">
    <property type="entry name" value="Acetyltransf_1"/>
    <property type="match status" value="1"/>
</dbReference>
<comment type="caution">
    <text evidence="4">The sequence shown here is derived from an EMBL/GenBank/DDBJ whole genome shotgun (WGS) entry which is preliminary data.</text>
</comment>
<gene>
    <name evidence="4" type="ORF">NFI95_04335</name>
</gene>
<protein>
    <submittedName>
        <fullName evidence="4">GNAT family acetyltransferase</fullName>
        <ecNumber evidence="4">2.3.1.-</ecNumber>
    </submittedName>
</protein>